<keyword evidence="3 6" id="KW-1133">Transmembrane helix</keyword>
<evidence type="ECO:0000313" key="8">
    <source>
        <dbReference type="EMBL" id="KAK7961816.1"/>
    </source>
</evidence>
<evidence type="ECO:0000256" key="6">
    <source>
        <dbReference type="SAM" id="Phobius"/>
    </source>
</evidence>
<dbReference type="GeneID" id="92071925"/>
<feature type="domain" description="Major facilitator superfamily (MFS) profile" evidence="7">
    <location>
        <begin position="86"/>
        <end position="485"/>
    </location>
</feature>
<dbReference type="CDD" id="cd17316">
    <property type="entry name" value="MFS_SV2_like"/>
    <property type="match status" value="1"/>
</dbReference>
<dbReference type="PANTHER" id="PTHR23508:SF9">
    <property type="entry name" value="CARBOXYLIC ACID TRANSPORT PROTEIN (AFU_ORTHOLOGUE AFUA_2G09450)"/>
    <property type="match status" value="1"/>
</dbReference>
<feature type="compositionally biased region" description="Low complexity" evidence="5">
    <location>
        <begin position="13"/>
        <end position="22"/>
    </location>
</feature>
<feature type="region of interest" description="Disordered" evidence="5">
    <location>
        <begin position="508"/>
        <end position="534"/>
    </location>
</feature>
<evidence type="ECO:0000256" key="2">
    <source>
        <dbReference type="ARBA" id="ARBA00022692"/>
    </source>
</evidence>
<dbReference type="InterPro" id="IPR036259">
    <property type="entry name" value="MFS_trans_sf"/>
</dbReference>
<feature type="transmembrane region" description="Helical" evidence="6">
    <location>
        <begin position="177"/>
        <end position="199"/>
    </location>
</feature>
<organism evidence="8 9">
    <name type="scientific">Apiospora aurea</name>
    <dbReference type="NCBI Taxonomy" id="335848"/>
    <lineage>
        <taxon>Eukaryota</taxon>
        <taxon>Fungi</taxon>
        <taxon>Dikarya</taxon>
        <taxon>Ascomycota</taxon>
        <taxon>Pezizomycotina</taxon>
        <taxon>Sordariomycetes</taxon>
        <taxon>Xylariomycetidae</taxon>
        <taxon>Amphisphaeriales</taxon>
        <taxon>Apiosporaceae</taxon>
        <taxon>Apiospora</taxon>
    </lineage>
</organism>
<feature type="region of interest" description="Disordered" evidence="5">
    <location>
        <begin position="1"/>
        <end position="23"/>
    </location>
</feature>
<feature type="transmembrane region" description="Helical" evidence="6">
    <location>
        <begin position="122"/>
        <end position="144"/>
    </location>
</feature>
<dbReference type="RefSeq" id="XP_066703927.1">
    <property type="nucleotide sequence ID" value="XM_066838863.1"/>
</dbReference>
<gene>
    <name evidence="8" type="ORF">PG986_002641</name>
</gene>
<dbReference type="InterPro" id="IPR020846">
    <property type="entry name" value="MFS_dom"/>
</dbReference>
<feature type="transmembrane region" description="Helical" evidence="6">
    <location>
        <begin position="151"/>
        <end position="171"/>
    </location>
</feature>
<keyword evidence="4 6" id="KW-0472">Membrane</keyword>
<feature type="transmembrane region" description="Helical" evidence="6">
    <location>
        <begin position="458"/>
        <end position="480"/>
    </location>
</feature>
<name>A0ABR1QPG0_9PEZI</name>
<evidence type="ECO:0000256" key="4">
    <source>
        <dbReference type="ARBA" id="ARBA00023136"/>
    </source>
</evidence>
<dbReference type="InterPro" id="IPR011701">
    <property type="entry name" value="MFS"/>
</dbReference>
<dbReference type="PROSITE" id="PS50850">
    <property type="entry name" value="MFS"/>
    <property type="match status" value="1"/>
</dbReference>
<evidence type="ECO:0000256" key="5">
    <source>
        <dbReference type="SAM" id="MobiDB-lite"/>
    </source>
</evidence>
<feature type="compositionally biased region" description="Polar residues" evidence="5">
    <location>
        <begin position="518"/>
        <end position="528"/>
    </location>
</feature>
<feature type="transmembrane region" description="Helical" evidence="6">
    <location>
        <begin position="220"/>
        <end position="236"/>
    </location>
</feature>
<dbReference type="EMBL" id="JAQQWE010000002">
    <property type="protein sequence ID" value="KAK7961816.1"/>
    <property type="molecule type" value="Genomic_DNA"/>
</dbReference>
<dbReference type="Pfam" id="PF07690">
    <property type="entry name" value="MFS_1"/>
    <property type="match status" value="1"/>
</dbReference>
<comment type="caution">
    <text evidence="8">The sequence shown here is derived from an EMBL/GenBank/DDBJ whole genome shotgun (WGS) entry which is preliminary data.</text>
</comment>
<comment type="subcellular location">
    <subcellularLocation>
        <location evidence="1">Membrane</location>
        <topology evidence="1">Multi-pass membrane protein</topology>
    </subcellularLocation>
</comment>
<dbReference type="SUPFAM" id="SSF103473">
    <property type="entry name" value="MFS general substrate transporter"/>
    <property type="match status" value="1"/>
</dbReference>
<keyword evidence="2 6" id="KW-0812">Transmembrane</keyword>
<feature type="transmembrane region" description="Helical" evidence="6">
    <location>
        <begin position="295"/>
        <end position="311"/>
    </location>
</feature>
<evidence type="ECO:0000259" key="7">
    <source>
        <dbReference type="PROSITE" id="PS50850"/>
    </source>
</evidence>
<evidence type="ECO:0000256" key="1">
    <source>
        <dbReference type="ARBA" id="ARBA00004141"/>
    </source>
</evidence>
<feature type="transmembrane region" description="Helical" evidence="6">
    <location>
        <begin position="242"/>
        <end position="260"/>
    </location>
</feature>
<dbReference type="PANTHER" id="PTHR23508">
    <property type="entry name" value="CARBOXYLIC ACID TRANSPORTER PROTEIN HOMOLOG"/>
    <property type="match status" value="1"/>
</dbReference>
<keyword evidence="9" id="KW-1185">Reference proteome</keyword>
<protein>
    <submittedName>
        <fullName evidence="8">MFS general substrate transporter</fullName>
    </submittedName>
</protein>
<evidence type="ECO:0000313" key="9">
    <source>
        <dbReference type="Proteomes" id="UP001391051"/>
    </source>
</evidence>
<reference evidence="8 9" key="1">
    <citation type="submission" date="2023-01" db="EMBL/GenBank/DDBJ databases">
        <title>Analysis of 21 Apiospora genomes using comparative genomics revels a genus with tremendous synthesis potential of carbohydrate active enzymes and secondary metabolites.</title>
        <authorList>
            <person name="Sorensen T."/>
        </authorList>
    </citation>
    <scope>NUCLEOTIDE SEQUENCE [LARGE SCALE GENOMIC DNA]</scope>
    <source>
        <strain evidence="8 9">CBS 24483</strain>
    </source>
</reference>
<proteinExistence type="predicted"/>
<accession>A0ABR1QPG0</accession>
<dbReference type="Proteomes" id="UP001391051">
    <property type="component" value="Unassembled WGS sequence"/>
</dbReference>
<sequence>MTSKTSPTPNPPAAQTAAAGGPHEPAVVVKGTWATAKQSFRDLFRWQQRVVITNSQGETYEEWQNPPPLKNPFKLFALLTAKQWLYFFVGFYAWTADAFDFHALSIQTTKLAKYYGRSKTDITTAITLTLLLRSVGAAIFGLLGDRFGRKWPMIGNMIILGLLQIATIYSTTFQQFLAVRSLFGLFMGGVYGNAVAMALENCPTDARGLMSGIMQQGYSFGYVLAACANLGVGGATETWKTVFWIAAGLSIGAGLIRLCFPESKQFLEAKKSGHKITAGDFWGETKSMLAREWRMCLYCVVLMTWFNYYSHTSQDSYTTFMITAKELDSAAGTRASIWMKVGACVGGTVVGYLSQFVGRRRAIVVASLVSCCMIPGWILPEGERSLSASGFFMQFFVQGAWGVIPIHLNELSPPAYRSSFPGITYQLGNMISSPSAQIVNAIAESHFVTSSKGNRVEAYGPVMGVATVIIALGIAVTTALGPEKLGRHFEEAGPAGANVSDAHAHLQEKTADAVSLAESKQGQHSSANEVEHKV</sequence>
<dbReference type="Gene3D" id="1.20.1250.20">
    <property type="entry name" value="MFS general substrate transporter like domains"/>
    <property type="match status" value="2"/>
</dbReference>
<evidence type="ECO:0000256" key="3">
    <source>
        <dbReference type="ARBA" id="ARBA00022989"/>
    </source>
</evidence>